<comment type="caution">
    <text evidence="2">The sequence shown here is derived from an EMBL/GenBank/DDBJ whole genome shotgun (WGS) entry which is preliminary data.</text>
</comment>
<sequence>MTLDLATLAAILAMASMTMLTRLAGLAVLRFATLSTSARRILDAIPPAVMAAVVTPTALATGPAESIACAVTALAALRLPMLAAAAAGVATVAVLRAVGL</sequence>
<accession>A0A7Y0AVH4</accession>
<name>A0A7Y0AVH4_9HYPH</name>
<feature type="transmembrane region" description="Helical" evidence="1">
    <location>
        <begin position="6"/>
        <end position="29"/>
    </location>
</feature>
<evidence type="ECO:0000256" key="1">
    <source>
        <dbReference type="SAM" id="Phobius"/>
    </source>
</evidence>
<reference evidence="2 3" key="1">
    <citation type="submission" date="2020-04" db="EMBL/GenBank/DDBJ databases">
        <title>Rhizobium sp. S-51 isolated from soil.</title>
        <authorList>
            <person name="Dahal R.H."/>
        </authorList>
    </citation>
    <scope>NUCLEOTIDE SEQUENCE [LARGE SCALE GENOMIC DNA]</scope>
    <source>
        <strain evidence="2 3">S-51</strain>
    </source>
</reference>
<keyword evidence="3" id="KW-1185">Reference proteome</keyword>
<protein>
    <submittedName>
        <fullName evidence="2">AzlD family protein</fullName>
    </submittedName>
</protein>
<dbReference type="Proteomes" id="UP000541470">
    <property type="component" value="Unassembled WGS sequence"/>
</dbReference>
<evidence type="ECO:0000313" key="2">
    <source>
        <dbReference type="EMBL" id="NML74213.1"/>
    </source>
</evidence>
<proteinExistence type="predicted"/>
<feature type="transmembrane region" description="Helical" evidence="1">
    <location>
        <begin position="79"/>
        <end position="98"/>
    </location>
</feature>
<dbReference type="AlphaFoldDB" id="A0A7Y0AVH4"/>
<gene>
    <name evidence="2" type="ORF">HHL25_08785</name>
</gene>
<dbReference type="Pfam" id="PF05437">
    <property type="entry name" value="AzlD"/>
    <property type="match status" value="1"/>
</dbReference>
<dbReference type="InterPro" id="IPR008407">
    <property type="entry name" value="Brnchd-chn_aa_trnsp_AzlD"/>
</dbReference>
<keyword evidence="1" id="KW-0472">Membrane</keyword>
<evidence type="ECO:0000313" key="3">
    <source>
        <dbReference type="Proteomes" id="UP000541470"/>
    </source>
</evidence>
<keyword evidence="1" id="KW-0812">Transmembrane</keyword>
<dbReference type="RefSeq" id="WP_169589154.1">
    <property type="nucleotide sequence ID" value="NZ_JABBGK010000001.1"/>
</dbReference>
<organism evidence="2 3">
    <name type="scientific">Rhizobium terricola</name>
    <dbReference type="NCBI Taxonomy" id="2728849"/>
    <lineage>
        <taxon>Bacteria</taxon>
        <taxon>Pseudomonadati</taxon>
        <taxon>Pseudomonadota</taxon>
        <taxon>Alphaproteobacteria</taxon>
        <taxon>Hyphomicrobiales</taxon>
        <taxon>Rhizobiaceae</taxon>
        <taxon>Rhizobium/Agrobacterium group</taxon>
        <taxon>Rhizobium</taxon>
    </lineage>
</organism>
<keyword evidence="1" id="KW-1133">Transmembrane helix</keyword>
<feature type="transmembrane region" description="Helical" evidence="1">
    <location>
        <begin position="41"/>
        <end position="59"/>
    </location>
</feature>
<dbReference type="EMBL" id="JABBGK010000001">
    <property type="protein sequence ID" value="NML74213.1"/>
    <property type="molecule type" value="Genomic_DNA"/>
</dbReference>